<dbReference type="RefSeq" id="WP_353306794.1">
    <property type="nucleotide sequence ID" value="NZ_AP028955.1"/>
</dbReference>
<dbReference type="CDD" id="cd06127">
    <property type="entry name" value="DEDDh"/>
    <property type="match status" value="1"/>
</dbReference>
<dbReference type="NCBIfam" id="TIGR00573">
    <property type="entry name" value="dnaq"/>
    <property type="match status" value="1"/>
</dbReference>
<dbReference type="Pfam" id="PF14480">
    <property type="entry name" value="DNA_pol3_a_NI"/>
    <property type="match status" value="1"/>
</dbReference>
<comment type="catalytic activity">
    <reaction evidence="10 11">
        <text>DNA(n) + a 2'-deoxyribonucleoside 5'-triphosphate = DNA(n+1) + diphosphate</text>
        <dbReference type="Rhea" id="RHEA:22508"/>
        <dbReference type="Rhea" id="RHEA-COMP:17339"/>
        <dbReference type="Rhea" id="RHEA-COMP:17340"/>
        <dbReference type="ChEBI" id="CHEBI:33019"/>
        <dbReference type="ChEBI" id="CHEBI:61560"/>
        <dbReference type="ChEBI" id="CHEBI:173112"/>
        <dbReference type="EC" id="2.7.7.7"/>
    </reaction>
</comment>
<comment type="similarity">
    <text evidence="11">Belongs to the DNA polymerase type-C family. PolC subfamily.</text>
</comment>
<evidence type="ECO:0000256" key="4">
    <source>
        <dbReference type="ARBA" id="ARBA00022695"/>
    </source>
</evidence>
<gene>
    <name evidence="11" type="primary">polC</name>
    <name evidence="14" type="ORF">SAP269_06590</name>
</gene>
<dbReference type="Gene3D" id="3.30.1900.20">
    <property type="match status" value="2"/>
</dbReference>
<evidence type="ECO:0000256" key="11">
    <source>
        <dbReference type="HAMAP-Rule" id="MF_00356"/>
    </source>
</evidence>
<dbReference type="InterPro" id="IPR012340">
    <property type="entry name" value="NA-bd_OB-fold"/>
</dbReference>
<feature type="domain" description="Exonuclease" evidence="12">
    <location>
        <begin position="409"/>
        <end position="577"/>
    </location>
</feature>
<keyword evidence="8 11" id="KW-0269">Exonuclease</keyword>
<dbReference type="Pfam" id="PF07733">
    <property type="entry name" value="DNA_pol3_alpha"/>
    <property type="match status" value="2"/>
</dbReference>
<dbReference type="InterPro" id="IPR011708">
    <property type="entry name" value="DNA_pol3_alpha_NTPase_dom"/>
</dbReference>
<dbReference type="Pfam" id="PF00929">
    <property type="entry name" value="RNase_T"/>
    <property type="match status" value="1"/>
</dbReference>
<dbReference type="NCBIfam" id="NF001688">
    <property type="entry name" value="PRK00448.1"/>
    <property type="match status" value="1"/>
</dbReference>
<dbReference type="InterPro" id="IPR006054">
    <property type="entry name" value="DnaQ"/>
</dbReference>
<evidence type="ECO:0000256" key="8">
    <source>
        <dbReference type="ARBA" id="ARBA00022839"/>
    </source>
</evidence>
<dbReference type="InterPro" id="IPR004805">
    <property type="entry name" value="DnaE2/DnaE/PolC"/>
</dbReference>
<dbReference type="InterPro" id="IPR036397">
    <property type="entry name" value="RNaseH_sf"/>
</dbReference>
<keyword evidence="2 11" id="KW-0963">Cytoplasm</keyword>
<dbReference type="Pfam" id="PF14579">
    <property type="entry name" value="HHH_6"/>
    <property type="match status" value="1"/>
</dbReference>
<evidence type="ECO:0000256" key="5">
    <source>
        <dbReference type="ARBA" id="ARBA00022705"/>
    </source>
</evidence>
<evidence type="ECO:0000259" key="13">
    <source>
        <dbReference type="SMART" id="SM00481"/>
    </source>
</evidence>
<dbReference type="SUPFAM" id="SSF53098">
    <property type="entry name" value="Ribonuclease H-like"/>
    <property type="match status" value="1"/>
</dbReference>
<evidence type="ECO:0000256" key="2">
    <source>
        <dbReference type="ARBA" id="ARBA00022490"/>
    </source>
</evidence>
<dbReference type="HAMAP" id="MF_00356">
    <property type="entry name" value="DNApol_PolC"/>
    <property type="match status" value="1"/>
</dbReference>
<comment type="subcellular location">
    <subcellularLocation>
        <location evidence="11">Cytoplasm</location>
    </subcellularLocation>
</comment>
<dbReference type="InterPro" id="IPR044923">
    <property type="entry name" value="PolC_middle_finger_sf"/>
</dbReference>
<organism evidence="14 15">
    <name type="scientific">Spiroplasma ixodetis</name>
    <dbReference type="NCBI Taxonomy" id="2141"/>
    <lineage>
        <taxon>Bacteria</taxon>
        <taxon>Bacillati</taxon>
        <taxon>Mycoplasmatota</taxon>
        <taxon>Mollicutes</taxon>
        <taxon>Entomoplasmatales</taxon>
        <taxon>Spiroplasmataceae</taxon>
        <taxon>Spiroplasma</taxon>
    </lineage>
</organism>
<dbReference type="InterPro" id="IPR013520">
    <property type="entry name" value="Ribonucl_H"/>
</dbReference>
<dbReference type="SMART" id="SM00479">
    <property type="entry name" value="EXOIII"/>
    <property type="match status" value="1"/>
</dbReference>
<dbReference type="PANTHER" id="PTHR32294:SF5">
    <property type="entry name" value="DNA POLYMERASE III POLC-TYPE"/>
    <property type="match status" value="1"/>
</dbReference>
<dbReference type="InterPro" id="IPR006308">
    <property type="entry name" value="Pol_III_a_PolC-type_gram_pos"/>
</dbReference>
<dbReference type="Gene3D" id="2.40.50.140">
    <property type="entry name" value="Nucleic acid-binding proteins"/>
    <property type="match status" value="1"/>
</dbReference>
<sequence>MNKDLQKLFHEMDFNDVNNEFNHAAIKKVQYFHHNQQVIITINLPNFLTTTTLKSFEQHFEKLPVSNINVYFNVSLTADESTVLTYFHYIKTHKLQLLAGIYYSLPGSAINYKNNIITITIHNSIEEKLITNEFLQFINYFQQYGFKKIQLKTKINKAEQPFISYENESKTEISKITNNLKTKITKNNLIKNFSTTTYRKKAKVNLEITDTTHSIKDIIGDEPNIIISGKVFKINKFLTKTQKWFYSFLITDYSDAITCKAFINSDQPDEKFDNIKVDDWIKINANSRYDNYSKEQVLWIDDLIIDLNNKNANNNDDAKTKRIEFHTHTKMSAMDGITSASDYINQVAKWGHQAIGFTDHLNVQAYPDIANAAKKHPNLKVMYGVEMDLIPNNISITKNNINTSLLDLEYIVLDLETTGLSTNYHEIIEFGYTIVKDNIILKQDTILIKPNNPVAENITEITSITNVMLKDKQTLQQILPTIIEIIGNKTIVAHNANFDFGFLQAAMKQLGFMPLNNPVIDTLQLSRAILPQLKYYRLGTICRTYGIKYDDEIAHRADYDANVLAQVFLKMLQQLKTEFNCINLQEINNLINEQINYKLRGEHITIFAKNQLGLKDLYQLVSLSHTKYFYKTPKIISEAINENRKELLIGSSCINGAVFETALNKSEEELIKIMKWFDFIEIQPPAVYKHLIQLGNITKEQLHDTIKKIINNALKLNKLVIATSDAHYLHPHEKMYRDVIINSKAIGGLLHPLFDRKGKVTSYPDQHLRTTNQMLTEFIFLDDPNLINDIVINNPLQLAKQFEMIKPIKDGLFTPSIVNVDTKLRNLCYEQAWNRYGNPLPTYVEKRLTRELDAIITHGFAVVYWIAHKLVEKSLQDGYLVGSRGSVGSSLVATFANITEVNPLQPHYLCPQCKTSKFISNGSYKCGYDLPKKMCSQCNIDLITDGHDIPFETFLGFDGDKTPDIDLNFSGEYQNKAHDFTKEMFGEENVFRAGTISTIANKTAYGYVKDYAEKIGQSDMRAAKLELLSQGCVGIKRTTGQHPGGIIVVPKEYNINDFTPINFPADDTSSTWKTTHFDFNAIHDNLLKLDILGHVDPTALKMLENLTGIDPKTIPNQDEKVLSLFSNLSSLNITSDDLLGEKTGAIGIPEFGTGFVRKMLSDTLPTSFSELVQISGLSHGTDVWLNNADELISQQGLILKDVIGCRDDIMTYLVYQGLPAKIAFNIMEDVRKGKGIKQEYEKLMQEKKVPNWYIQSCKKIKYMFPKAHATAYVLMAWRVAWFKVYYPHEYYVTYFTTRCEIFDIKTMLQGIGAITNKLKDINNRLRKNDGQKNTVTTKEKDLIPLLEVALEMNARNIKFSNISLEHSDAKLFQVKVINGEKQILPPFITLDGLGEIVANSIVKARSEQAITSKNDLQLRTNITKTNYQLLNELGVLEHLEENTQLMLEL</sequence>
<dbReference type="SMART" id="SM00481">
    <property type="entry name" value="POLIIIAc"/>
    <property type="match status" value="1"/>
</dbReference>
<dbReference type="Pfam" id="PF17657">
    <property type="entry name" value="DNA_pol3_finger"/>
    <property type="match status" value="1"/>
</dbReference>
<keyword evidence="9 11" id="KW-0239">DNA-directed DNA polymerase</keyword>
<dbReference type="EC" id="2.7.7.7" evidence="11"/>
<proteinExistence type="inferred from homology"/>
<keyword evidence="6 11" id="KW-0540">Nuclease</keyword>
<dbReference type="CDD" id="cd07309">
    <property type="entry name" value="PHP"/>
    <property type="match status" value="1"/>
</dbReference>
<protein>
    <recommendedName>
        <fullName evidence="11">DNA polymerase III PolC-type</fullName>
        <shortName evidence="11">PolIII</shortName>
        <ecNumber evidence="11">2.7.7.7</ecNumber>
    </recommendedName>
</protein>
<keyword evidence="5 11" id="KW-0235">DNA replication</keyword>
<dbReference type="InterPro" id="IPR040982">
    <property type="entry name" value="DNA_pol3_finger"/>
</dbReference>
<comment type="function">
    <text evidence="1 11">Required for replicative DNA synthesis. This DNA polymerase also exhibits 3' to 5' exonuclease activity.</text>
</comment>
<reference evidence="15" key="1">
    <citation type="journal article" date="2024" name="FEMS Microbiol. Lett.">
        <title>Genomic insights into Spiroplasma endosymbionts that induce male-killing and protective phenotypes in the pea aphid.</title>
        <authorList>
            <person name="Arai H."/>
            <person name="Legeai F."/>
            <person name="Kageyama D."/>
            <person name="Sugio A."/>
            <person name="Simon J.C."/>
        </authorList>
    </citation>
    <scope>NUCLEOTIDE SEQUENCE [LARGE SCALE GENOMIC DNA]</scope>
    <source>
        <strain evidence="15">sAp269</strain>
    </source>
</reference>
<evidence type="ECO:0000256" key="1">
    <source>
        <dbReference type="ARBA" id="ARBA00003452"/>
    </source>
</evidence>
<dbReference type="CDD" id="cd04484">
    <property type="entry name" value="polC_OBF"/>
    <property type="match status" value="1"/>
</dbReference>
<dbReference type="PANTHER" id="PTHR32294">
    <property type="entry name" value="DNA POLYMERASE III SUBUNIT ALPHA"/>
    <property type="match status" value="1"/>
</dbReference>
<dbReference type="InterPro" id="IPR004013">
    <property type="entry name" value="PHP_dom"/>
</dbReference>
<keyword evidence="15" id="KW-1185">Reference proteome</keyword>
<dbReference type="InterPro" id="IPR012337">
    <property type="entry name" value="RNaseH-like_sf"/>
</dbReference>
<evidence type="ECO:0000256" key="3">
    <source>
        <dbReference type="ARBA" id="ARBA00022679"/>
    </source>
</evidence>
<evidence type="ECO:0000313" key="14">
    <source>
        <dbReference type="EMBL" id="BET38070.1"/>
    </source>
</evidence>
<dbReference type="Gene3D" id="1.10.150.700">
    <property type="entry name" value="PolC, middle finger domain"/>
    <property type="match status" value="1"/>
</dbReference>
<keyword evidence="4 11" id="KW-0548">Nucleotidyltransferase</keyword>
<dbReference type="Pfam" id="PF02811">
    <property type="entry name" value="PHP"/>
    <property type="match status" value="1"/>
</dbReference>
<evidence type="ECO:0000313" key="15">
    <source>
        <dbReference type="Proteomes" id="UP001473424"/>
    </source>
</evidence>
<dbReference type="NCBIfam" id="TIGR01405">
    <property type="entry name" value="polC_Gram_pos"/>
    <property type="match status" value="1"/>
</dbReference>
<dbReference type="Gene3D" id="3.20.20.140">
    <property type="entry name" value="Metal-dependent hydrolases"/>
    <property type="match status" value="2"/>
</dbReference>
<dbReference type="Gene3D" id="3.30.420.10">
    <property type="entry name" value="Ribonuclease H-like superfamily/Ribonuclease H"/>
    <property type="match status" value="1"/>
</dbReference>
<dbReference type="InterPro" id="IPR003141">
    <property type="entry name" value="Pol/His_phosphatase_N"/>
</dbReference>
<name>A0ABM8JLA7_9MOLU</name>
<keyword evidence="7 11" id="KW-0378">Hydrolase</keyword>
<dbReference type="EMBL" id="AP028955">
    <property type="protein sequence ID" value="BET38070.1"/>
    <property type="molecule type" value="Genomic_DNA"/>
</dbReference>
<feature type="domain" description="Polymerase/histidinol phosphatase N-terminal" evidence="13">
    <location>
        <begin position="323"/>
        <end position="391"/>
    </location>
</feature>
<dbReference type="Gene3D" id="1.10.150.870">
    <property type="match status" value="1"/>
</dbReference>
<dbReference type="CDD" id="cd07435">
    <property type="entry name" value="PHP_PolIIIA_POLC"/>
    <property type="match status" value="1"/>
</dbReference>
<evidence type="ECO:0000256" key="9">
    <source>
        <dbReference type="ARBA" id="ARBA00022932"/>
    </source>
</evidence>
<dbReference type="Gene3D" id="6.10.140.1510">
    <property type="match status" value="1"/>
</dbReference>
<dbReference type="InterPro" id="IPR028112">
    <property type="entry name" value="DNA_PolC-type_N_I"/>
</dbReference>
<evidence type="ECO:0000256" key="10">
    <source>
        <dbReference type="ARBA" id="ARBA00049244"/>
    </source>
</evidence>
<evidence type="ECO:0000259" key="12">
    <source>
        <dbReference type="SMART" id="SM00479"/>
    </source>
</evidence>
<evidence type="ECO:0000256" key="6">
    <source>
        <dbReference type="ARBA" id="ARBA00022722"/>
    </source>
</evidence>
<evidence type="ECO:0000256" key="7">
    <source>
        <dbReference type="ARBA" id="ARBA00022801"/>
    </source>
</evidence>
<keyword evidence="3 11" id="KW-0808">Transferase</keyword>
<dbReference type="InterPro" id="IPR029460">
    <property type="entry name" value="DNAPol_HHH"/>
</dbReference>
<dbReference type="Proteomes" id="UP001473424">
    <property type="component" value="Chromosome"/>
</dbReference>
<accession>A0ABM8JLA7</accession>